<feature type="domain" description="VTT" evidence="7">
    <location>
        <begin position="33"/>
        <end position="145"/>
    </location>
</feature>
<protein>
    <recommendedName>
        <fullName evidence="6">TVP38/TMEM64 family membrane protein</fullName>
    </recommendedName>
</protein>
<dbReference type="Proteomes" id="UP000664578">
    <property type="component" value="Unassembled WGS sequence"/>
</dbReference>
<feature type="transmembrane region" description="Helical" evidence="6">
    <location>
        <begin position="12"/>
        <end position="33"/>
    </location>
</feature>
<keyword evidence="4 6" id="KW-1133">Transmembrane helix</keyword>
<comment type="caution">
    <text evidence="6">Lacks conserved residue(s) required for the propagation of feature annotation.</text>
</comment>
<dbReference type="EMBL" id="JAEMWV010000017">
    <property type="protein sequence ID" value="MBN8253914.1"/>
    <property type="molecule type" value="Genomic_DNA"/>
</dbReference>
<evidence type="ECO:0000256" key="1">
    <source>
        <dbReference type="ARBA" id="ARBA00004651"/>
    </source>
</evidence>
<keyword evidence="5 6" id="KW-0472">Membrane</keyword>
<comment type="similarity">
    <text evidence="6">Belongs to the TVP38/TMEM64 family.</text>
</comment>
<feature type="transmembrane region" description="Helical" evidence="6">
    <location>
        <begin position="99"/>
        <end position="123"/>
    </location>
</feature>
<evidence type="ECO:0000256" key="6">
    <source>
        <dbReference type="RuleBase" id="RU366058"/>
    </source>
</evidence>
<dbReference type="Pfam" id="PF09335">
    <property type="entry name" value="VTT_dom"/>
    <property type="match status" value="1"/>
</dbReference>
<organism evidence="8 9">
    <name type="scientific">Priestia flexa</name>
    <dbReference type="NCBI Taxonomy" id="86664"/>
    <lineage>
        <taxon>Bacteria</taxon>
        <taxon>Bacillati</taxon>
        <taxon>Bacillota</taxon>
        <taxon>Bacilli</taxon>
        <taxon>Bacillales</taxon>
        <taxon>Bacillaceae</taxon>
        <taxon>Priestia</taxon>
    </lineage>
</organism>
<evidence type="ECO:0000313" key="8">
    <source>
        <dbReference type="EMBL" id="MBN8253914.1"/>
    </source>
</evidence>
<dbReference type="InterPro" id="IPR015414">
    <property type="entry name" value="TMEM64"/>
</dbReference>
<gene>
    <name evidence="8" type="ORF">JF537_20515</name>
</gene>
<comment type="subcellular location">
    <subcellularLocation>
        <location evidence="1 6">Cell membrane</location>
        <topology evidence="1 6">Multi-pass membrane protein</topology>
    </subcellularLocation>
</comment>
<keyword evidence="2 6" id="KW-1003">Cell membrane</keyword>
<dbReference type="AlphaFoldDB" id="A0A8I1MJP8"/>
<evidence type="ECO:0000256" key="5">
    <source>
        <dbReference type="ARBA" id="ARBA00023136"/>
    </source>
</evidence>
<evidence type="ECO:0000256" key="4">
    <source>
        <dbReference type="ARBA" id="ARBA00022989"/>
    </source>
</evidence>
<keyword evidence="3 6" id="KW-0812">Transmembrane</keyword>
<dbReference type="PANTHER" id="PTHR12677:SF55">
    <property type="entry name" value="UNDECAPRENYL PHOSPHATE TRANSPORTER SAOUHSC_00901-RELATED"/>
    <property type="match status" value="1"/>
</dbReference>
<evidence type="ECO:0000256" key="3">
    <source>
        <dbReference type="ARBA" id="ARBA00022692"/>
    </source>
</evidence>
<name>A0A8I1MJP8_9BACI</name>
<reference evidence="8" key="1">
    <citation type="submission" date="2020-12" db="EMBL/GenBank/DDBJ databases">
        <title>PHA producing bacteria isolated from mangrove.</title>
        <authorList>
            <person name="Zheng W."/>
            <person name="Yu S."/>
            <person name="Huang Y."/>
        </authorList>
    </citation>
    <scope>NUCLEOTIDE SEQUENCE</scope>
    <source>
        <strain evidence="8">GN22-4</strain>
    </source>
</reference>
<dbReference type="PANTHER" id="PTHR12677">
    <property type="entry name" value="GOLGI APPARATUS MEMBRANE PROTEIN TVP38-RELATED"/>
    <property type="match status" value="1"/>
</dbReference>
<dbReference type="GO" id="GO:0005886">
    <property type="term" value="C:plasma membrane"/>
    <property type="evidence" value="ECO:0007669"/>
    <property type="project" value="UniProtKB-SubCell"/>
</dbReference>
<evidence type="ECO:0000259" key="7">
    <source>
        <dbReference type="Pfam" id="PF09335"/>
    </source>
</evidence>
<sequence length="147" mass="16248">MQSYLESLLSTYPQIAVILSVLISIVVSILGFIPSTFVTAINLKIFGLWEGTIISFLGEVIGAIISFVLYRKGFNRIVEQKVSKYPKVQQLLHVTGKEAFLMVFSLRLMPFVPSSIVTFLSAVGKMSPFHFFMASTLGKIPALAIEV</sequence>
<proteinExistence type="inferred from homology"/>
<comment type="caution">
    <text evidence="8">The sequence shown here is derived from an EMBL/GenBank/DDBJ whole genome shotgun (WGS) entry which is preliminary data.</text>
</comment>
<evidence type="ECO:0000313" key="9">
    <source>
        <dbReference type="Proteomes" id="UP000664578"/>
    </source>
</evidence>
<feature type="transmembrane region" description="Helical" evidence="6">
    <location>
        <begin position="45"/>
        <end position="70"/>
    </location>
</feature>
<dbReference type="RefSeq" id="WP_206783169.1">
    <property type="nucleotide sequence ID" value="NZ_JAEMWV010000017.1"/>
</dbReference>
<evidence type="ECO:0000256" key="2">
    <source>
        <dbReference type="ARBA" id="ARBA00022475"/>
    </source>
</evidence>
<dbReference type="InterPro" id="IPR032816">
    <property type="entry name" value="VTT_dom"/>
</dbReference>
<accession>A0A8I1MJP8</accession>